<dbReference type="STRING" id="406100.SAMN04488052_102277"/>
<protein>
    <submittedName>
        <fullName evidence="3">Stage V sporulation protein R</fullName>
    </submittedName>
</protein>
<keyword evidence="4" id="KW-1185">Reference proteome</keyword>
<feature type="domain" description="SpoVR protein-like N-terminal" evidence="2">
    <location>
        <begin position="10"/>
        <end position="394"/>
    </location>
</feature>
<dbReference type="InterPro" id="IPR056174">
    <property type="entry name" value="SpoVR_N"/>
</dbReference>
<reference evidence="3 4" key="1">
    <citation type="submission" date="2016-10" db="EMBL/GenBank/DDBJ databases">
        <authorList>
            <person name="de Groot N.N."/>
        </authorList>
    </citation>
    <scope>NUCLEOTIDE SEQUENCE [LARGE SCALE GENOMIC DNA]</scope>
    <source>
        <strain evidence="3 4">CGMCC 1.6291</strain>
    </source>
</reference>
<name>A0A1H8RV69_9GAMM</name>
<dbReference type="Proteomes" id="UP000199657">
    <property type="component" value="Unassembled WGS sequence"/>
</dbReference>
<dbReference type="PANTHER" id="PTHR30029">
    <property type="entry name" value="STAGE V SPORULATION PROTEIN R"/>
    <property type="match status" value="1"/>
</dbReference>
<organism evidence="3 4">
    <name type="scientific">Aquisalimonas asiatica</name>
    <dbReference type="NCBI Taxonomy" id="406100"/>
    <lineage>
        <taxon>Bacteria</taxon>
        <taxon>Pseudomonadati</taxon>
        <taxon>Pseudomonadota</taxon>
        <taxon>Gammaproteobacteria</taxon>
        <taxon>Chromatiales</taxon>
        <taxon>Ectothiorhodospiraceae</taxon>
        <taxon>Aquisalimonas</taxon>
    </lineage>
</organism>
<accession>A0A1H8RV69</accession>
<evidence type="ECO:0000313" key="4">
    <source>
        <dbReference type="Proteomes" id="UP000199657"/>
    </source>
</evidence>
<dbReference type="InterPro" id="IPR007390">
    <property type="entry name" value="Spore_V_R"/>
</dbReference>
<feature type="region of interest" description="Disordered" evidence="1">
    <location>
        <begin position="176"/>
        <end position="218"/>
    </location>
</feature>
<sequence>MDHMHGPEMSNEQLADYAPRIEALAKERGLSFYPVDFELVPNAFMMEVAVYGLPVRMPHWSFGVRYIYQYVQHRMGHSKIFEVVFPGNPNRAYLVDDNALAENTLVTAHVLGHADFSRNNQLFERMQREVGYHIVEQAAERANRIQAAIEDHGQSRVEAVLDAALALEANVDTNQGLNRPDYPVMREPRDKPPAQGFQRHYDQLPGEDTAEPLPARERAPIPPAPEYDLLWFIARYAPELEGWERDIFLAVREESFYFYPVFACQIMNEGWASYWHARLLREADFLPDRVYLDAIKTHSDVVRPYAGDDAVSLRVNPYHLGFSMWERILKDCSLDEALAIRRDEDDFSFIRNYLHEDLAKELQLFNFTRRPGAGGEERFIVRDREIDTLRENILAPKFNYGGPRIYVKAMGADGHLELGHDVENDGRGLDLNRSRKVLNYIQRVWRRPVRLETVDHAGDAKVLTPDDGDD</sequence>
<evidence type="ECO:0000256" key="1">
    <source>
        <dbReference type="SAM" id="MobiDB-lite"/>
    </source>
</evidence>
<evidence type="ECO:0000313" key="3">
    <source>
        <dbReference type="EMBL" id="SEO70270.1"/>
    </source>
</evidence>
<dbReference type="PANTHER" id="PTHR30029:SF2">
    <property type="entry name" value="STAGE V SPORULATION PROTEIN R"/>
    <property type="match status" value="1"/>
</dbReference>
<proteinExistence type="predicted"/>
<evidence type="ECO:0000259" key="2">
    <source>
        <dbReference type="Pfam" id="PF04293"/>
    </source>
</evidence>
<dbReference type="AlphaFoldDB" id="A0A1H8RV69"/>
<gene>
    <name evidence="3" type="ORF">SAMN04488052_102277</name>
</gene>
<dbReference type="EMBL" id="FOEG01000002">
    <property type="protein sequence ID" value="SEO70270.1"/>
    <property type="molecule type" value="Genomic_DNA"/>
</dbReference>
<dbReference type="Pfam" id="PF04293">
    <property type="entry name" value="SpoVR"/>
    <property type="match status" value="1"/>
</dbReference>